<feature type="region of interest" description="Disordered" evidence="1">
    <location>
        <begin position="515"/>
        <end position="541"/>
    </location>
</feature>
<keyword evidence="4" id="KW-1185">Reference proteome</keyword>
<evidence type="ECO:0000313" key="3">
    <source>
        <dbReference type="EMBL" id="RKP04215.1"/>
    </source>
</evidence>
<sequence>MRRHGGPRATSRPRAEHASAVAAIVAAGVVVVVAVAGTAMAADSSDTSTCCYTSVPTWLAPYQFLLNVTAEAPAQMASRHWKARVRFPAAYQFTAAQPYSANIGTVQCAVDAALAAAGTDQGYQCSATEAAVFHATFAFTNPLSSNGDPSAMVELLSPIDGTWTACRAATWCDVKAAETASAHPGHIKIGSSYVPTYVIGIVAGIAGCLLIFGVWLCMRSNREQGSKAARSAPEPYLPTAAVSHFERDPRTASALAHFRSPHASAAASPATAGSPAAVFSKAPGRRPTAASHAVMAGGVDTTPPTPLKSSFVTTFTQPLSRQPSDAMVTPGAGMVTATSTLARRPTGTLLSPAAPAAPAATAPPTTATTTTSPPAWSSPCRDSDFMPLTRLPTARDHRGQAAGMPAAGFEGPTSRSTPDAAMLETPAARGAPQTLVGHIMQLHDAVPARAAVPIGAGPLASRPQFAPNGLIMQVQQAQQAHVMRQPLPPGAIRIDTARHGAAAAAQRHEGAVIPATGEPRSLTSPVGTTAVRRPTKHLEHV</sequence>
<protein>
    <submittedName>
        <fullName evidence="3">Uncharacterized protein</fullName>
    </submittedName>
</protein>
<dbReference type="Proteomes" id="UP000274922">
    <property type="component" value="Unassembled WGS sequence"/>
</dbReference>
<gene>
    <name evidence="3" type="ORF">CXG81DRAFT_23170</name>
</gene>
<feature type="region of interest" description="Disordered" evidence="1">
    <location>
        <begin position="350"/>
        <end position="380"/>
    </location>
</feature>
<keyword evidence="2" id="KW-1133">Transmembrane helix</keyword>
<evidence type="ECO:0000256" key="2">
    <source>
        <dbReference type="SAM" id="Phobius"/>
    </source>
</evidence>
<reference evidence="4" key="1">
    <citation type="journal article" date="2018" name="Nat. Microbiol.">
        <title>Leveraging single-cell genomics to expand the fungal tree of life.</title>
        <authorList>
            <person name="Ahrendt S.R."/>
            <person name="Quandt C.A."/>
            <person name="Ciobanu D."/>
            <person name="Clum A."/>
            <person name="Salamov A."/>
            <person name="Andreopoulos B."/>
            <person name="Cheng J.F."/>
            <person name="Woyke T."/>
            <person name="Pelin A."/>
            <person name="Henrissat B."/>
            <person name="Reynolds N.K."/>
            <person name="Benny G.L."/>
            <person name="Smith M.E."/>
            <person name="James T.Y."/>
            <person name="Grigoriev I.V."/>
        </authorList>
    </citation>
    <scope>NUCLEOTIDE SEQUENCE [LARGE SCALE GENOMIC DNA]</scope>
    <source>
        <strain evidence="4">ATCC 52028</strain>
    </source>
</reference>
<feature type="compositionally biased region" description="Low complexity" evidence="1">
    <location>
        <begin position="350"/>
        <end position="379"/>
    </location>
</feature>
<feature type="transmembrane region" description="Helical" evidence="2">
    <location>
        <begin position="20"/>
        <end position="42"/>
    </location>
</feature>
<evidence type="ECO:0000313" key="4">
    <source>
        <dbReference type="Proteomes" id="UP000274922"/>
    </source>
</evidence>
<proteinExistence type="predicted"/>
<dbReference type="OrthoDB" id="2155092at2759"/>
<dbReference type="AlphaFoldDB" id="A0A4P9XF62"/>
<organism evidence="3 4">
    <name type="scientific">Caulochytrium protostelioides</name>
    <dbReference type="NCBI Taxonomy" id="1555241"/>
    <lineage>
        <taxon>Eukaryota</taxon>
        <taxon>Fungi</taxon>
        <taxon>Fungi incertae sedis</taxon>
        <taxon>Chytridiomycota</taxon>
        <taxon>Chytridiomycota incertae sedis</taxon>
        <taxon>Chytridiomycetes</taxon>
        <taxon>Caulochytriales</taxon>
        <taxon>Caulochytriaceae</taxon>
        <taxon>Caulochytrium</taxon>
    </lineage>
</organism>
<keyword evidence="2" id="KW-0812">Transmembrane</keyword>
<evidence type="ECO:0000256" key="1">
    <source>
        <dbReference type="SAM" id="MobiDB-lite"/>
    </source>
</evidence>
<name>A0A4P9XF62_9FUNG</name>
<accession>A0A4P9XF62</accession>
<feature type="region of interest" description="Disordered" evidence="1">
    <location>
        <begin position="265"/>
        <end position="284"/>
    </location>
</feature>
<feature type="compositionally biased region" description="Low complexity" evidence="1">
    <location>
        <begin position="265"/>
        <end position="277"/>
    </location>
</feature>
<keyword evidence="2" id="KW-0472">Membrane</keyword>
<feature type="transmembrane region" description="Helical" evidence="2">
    <location>
        <begin position="197"/>
        <end position="218"/>
    </location>
</feature>
<dbReference type="EMBL" id="ML014112">
    <property type="protein sequence ID" value="RKP04215.1"/>
    <property type="molecule type" value="Genomic_DNA"/>
</dbReference>